<name>L5KWS4_PTEAL</name>
<evidence type="ECO:0000313" key="3">
    <source>
        <dbReference type="Proteomes" id="UP000010552"/>
    </source>
</evidence>
<reference evidence="3" key="1">
    <citation type="journal article" date="2013" name="Science">
        <title>Comparative analysis of bat genomes provides insight into the evolution of flight and immunity.</title>
        <authorList>
            <person name="Zhang G."/>
            <person name="Cowled C."/>
            <person name="Shi Z."/>
            <person name="Huang Z."/>
            <person name="Bishop-Lilly K.A."/>
            <person name="Fang X."/>
            <person name="Wynne J.W."/>
            <person name="Xiong Z."/>
            <person name="Baker M.L."/>
            <person name="Zhao W."/>
            <person name="Tachedjian M."/>
            <person name="Zhu Y."/>
            <person name="Zhou P."/>
            <person name="Jiang X."/>
            <person name="Ng J."/>
            <person name="Yang L."/>
            <person name="Wu L."/>
            <person name="Xiao J."/>
            <person name="Feng Y."/>
            <person name="Chen Y."/>
            <person name="Sun X."/>
            <person name="Zhang Y."/>
            <person name="Marsh G.A."/>
            <person name="Crameri G."/>
            <person name="Broder C.C."/>
            <person name="Frey K.G."/>
            <person name="Wang L.F."/>
            <person name="Wang J."/>
        </authorList>
    </citation>
    <scope>NUCLEOTIDE SEQUENCE [LARGE SCALE GENOMIC DNA]</scope>
</reference>
<keyword evidence="3" id="KW-1185">Reference proteome</keyword>
<feature type="compositionally biased region" description="Basic residues" evidence="1">
    <location>
        <begin position="13"/>
        <end position="22"/>
    </location>
</feature>
<sequence>MLGPAGWREPGKVCRRGRRRGAGPHPAAAAPPLSFPALCPDASTPPLRTASGDTEASRDSRKRFVVSHLDLDSTRCETAFPVSRETVLHVGLTLGRGDVTAYASRQRGSGAPLPCPGPQLPAEAGKRVAGSQEGARITRGVL</sequence>
<protein>
    <submittedName>
        <fullName evidence="2">Uncharacterized protein</fullName>
    </submittedName>
</protein>
<dbReference type="AlphaFoldDB" id="L5KWS4"/>
<feature type="region of interest" description="Disordered" evidence="1">
    <location>
        <begin position="119"/>
        <end position="142"/>
    </location>
</feature>
<proteinExistence type="predicted"/>
<dbReference type="EMBL" id="KB030499">
    <property type="protein sequence ID" value="ELK15884.1"/>
    <property type="molecule type" value="Genomic_DNA"/>
</dbReference>
<evidence type="ECO:0000256" key="1">
    <source>
        <dbReference type="SAM" id="MobiDB-lite"/>
    </source>
</evidence>
<accession>L5KWS4</accession>
<feature type="region of interest" description="Disordered" evidence="1">
    <location>
        <begin position="1"/>
        <end position="61"/>
    </location>
</feature>
<evidence type="ECO:0000313" key="2">
    <source>
        <dbReference type="EMBL" id="ELK15884.1"/>
    </source>
</evidence>
<dbReference type="Proteomes" id="UP000010552">
    <property type="component" value="Unassembled WGS sequence"/>
</dbReference>
<organism evidence="2 3">
    <name type="scientific">Pteropus alecto</name>
    <name type="common">Black flying fox</name>
    <dbReference type="NCBI Taxonomy" id="9402"/>
    <lineage>
        <taxon>Eukaryota</taxon>
        <taxon>Metazoa</taxon>
        <taxon>Chordata</taxon>
        <taxon>Craniata</taxon>
        <taxon>Vertebrata</taxon>
        <taxon>Euteleostomi</taxon>
        <taxon>Mammalia</taxon>
        <taxon>Eutheria</taxon>
        <taxon>Laurasiatheria</taxon>
        <taxon>Chiroptera</taxon>
        <taxon>Yinpterochiroptera</taxon>
        <taxon>Pteropodoidea</taxon>
        <taxon>Pteropodidae</taxon>
        <taxon>Pteropodinae</taxon>
        <taxon>Pteropus</taxon>
    </lineage>
</organism>
<gene>
    <name evidence="2" type="ORF">PAL_GLEAN10018463</name>
</gene>
<dbReference type="InParanoid" id="L5KWS4"/>
<feature type="compositionally biased region" description="Low complexity" evidence="1">
    <location>
        <begin position="23"/>
        <end position="37"/>
    </location>
</feature>